<comment type="similarity">
    <text evidence="1 6">Belongs to the methyltransferase superfamily. PrmA family.</text>
</comment>
<protein>
    <recommendedName>
        <fullName evidence="6">Ribosomal protein L11 methyltransferase</fullName>
        <shortName evidence="6">L11 Mtase</shortName>
        <ecNumber evidence="6">2.1.1.-</ecNumber>
    </recommendedName>
</protein>
<evidence type="ECO:0000256" key="3">
    <source>
        <dbReference type="ARBA" id="ARBA00022603"/>
    </source>
</evidence>
<proteinExistence type="inferred from homology"/>
<feature type="binding site" evidence="6">
    <location>
        <position position="157"/>
    </location>
    <ligand>
        <name>S-adenosyl-L-methionine</name>
        <dbReference type="ChEBI" id="CHEBI:59789"/>
    </ligand>
</feature>
<dbReference type="GO" id="GO:0032259">
    <property type="term" value="P:methylation"/>
    <property type="evidence" value="ECO:0007669"/>
    <property type="project" value="UniProtKB-KW"/>
</dbReference>
<dbReference type="InterPro" id="IPR029063">
    <property type="entry name" value="SAM-dependent_MTases_sf"/>
</dbReference>
<evidence type="ECO:0000256" key="5">
    <source>
        <dbReference type="ARBA" id="ARBA00022691"/>
    </source>
</evidence>
<accession>A0A1A8XW27</accession>
<dbReference type="AlphaFoldDB" id="A0A1A8XW27"/>
<keyword evidence="5 6" id="KW-0949">S-adenosyl-L-methionine</keyword>
<keyword evidence="4 6" id="KW-0808">Transferase</keyword>
<reference evidence="8 9" key="1">
    <citation type="submission" date="2016-06" db="EMBL/GenBank/DDBJ databases">
        <authorList>
            <person name="Kjaerup R.B."/>
            <person name="Dalgaard T.S."/>
            <person name="Juul-Madsen H.R."/>
        </authorList>
    </citation>
    <scope>NUCLEOTIDE SEQUENCE [LARGE SCALE GENOMIC DNA]</scope>
    <source>
        <strain evidence="8">3</strain>
    </source>
</reference>
<name>A0A1A8XW27_9PROT</name>
<feature type="region of interest" description="Disordered" evidence="7">
    <location>
        <begin position="44"/>
        <end position="63"/>
    </location>
</feature>
<dbReference type="PANTHER" id="PTHR43648">
    <property type="entry name" value="ELECTRON TRANSFER FLAVOPROTEIN BETA SUBUNIT LYSINE METHYLTRANSFERASE"/>
    <property type="match status" value="1"/>
</dbReference>
<evidence type="ECO:0000256" key="4">
    <source>
        <dbReference type="ARBA" id="ARBA00022679"/>
    </source>
</evidence>
<dbReference type="InterPro" id="IPR004498">
    <property type="entry name" value="Ribosomal_PrmA_MeTrfase"/>
</dbReference>
<dbReference type="HAMAP" id="MF_00735">
    <property type="entry name" value="Methyltr_PrmA"/>
    <property type="match status" value="1"/>
</dbReference>
<dbReference type="GO" id="GO:0005829">
    <property type="term" value="C:cytosol"/>
    <property type="evidence" value="ECO:0007669"/>
    <property type="project" value="TreeGrafter"/>
</dbReference>
<dbReference type="GO" id="GO:0016279">
    <property type="term" value="F:protein-lysine N-methyltransferase activity"/>
    <property type="evidence" value="ECO:0007669"/>
    <property type="project" value="TreeGrafter"/>
</dbReference>
<evidence type="ECO:0000256" key="6">
    <source>
        <dbReference type="HAMAP-Rule" id="MF_00735"/>
    </source>
</evidence>
<dbReference type="Gene3D" id="3.40.50.150">
    <property type="entry name" value="Vaccinia Virus protein VP39"/>
    <property type="match status" value="1"/>
</dbReference>
<comment type="catalytic activity">
    <reaction evidence="6">
        <text>L-lysyl-[protein] + 3 S-adenosyl-L-methionine = N(6),N(6),N(6)-trimethyl-L-lysyl-[protein] + 3 S-adenosyl-L-homocysteine + 3 H(+)</text>
        <dbReference type="Rhea" id="RHEA:54192"/>
        <dbReference type="Rhea" id="RHEA-COMP:9752"/>
        <dbReference type="Rhea" id="RHEA-COMP:13826"/>
        <dbReference type="ChEBI" id="CHEBI:15378"/>
        <dbReference type="ChEBI" id="CHEBI:29969"/>
        <dbReference type="ChEBI" id="CHEBI:57856"/>
        <dbReference type="ChEBI" id="CHEBI:59789"/>
        <dbReference type="ChEBI" id="CHEBI:61961"/>
    </reaction>
</comment>
<evidence type="ECO:0000256" key="7">
    <source>
        <dbReference type="SAM" id="MobiDB-lite"/>
    </source>
</evidence>
<dbReference type="PANTHER" id="PTHR43648:SF1">
    <property type="entry name" value="ELECTRON TRANSFER FLAVOPROTEIN BETA SUBUNIT LYSINE METHYLTRANSFERASE"/>
    <property type="match status" value="1"/>
</dbReference>
<keyword evidence="3 6" id="KW-0489">Methyltransferase</keyword>
<dbReference type="STRING" id="1860102.ACCAA_670109"/>
<dbReference type="InterPro" id="IPR050078">
    <property type="entry name" value="Ribosomal_L11_MeTrfase_PrmA"/>
</dbReference>
<sequence>MTGADQMAWLSLSIETDCLHAEALADALLEAGALAVSIEDADAGTADEKPQFGEPGSITRPGWDRSRVSALVKPDTDSRLLIGTCAAQAGLDALPTFTHEEVAEQDWVQVTQSQFEPIRVSERLWIVPSWHDAPDPAAMVLVMDPGMAFGTGSHPTTRLCLEWLERTISTGMSVLDYGCGSGILAIAAARLGAAEVLGVDIDEQAVTASTSNAQRNGVSARFQDSGRELSGQFDVVVANILANPLKVLAPAISGHVRRGGRLALSGILLEQTDDLIAAYAPWLPLAVADTRDGWVCLTGVKA</sequence>
<evidence type="ECO:0000256" key="2">
    <source>
        <dbReference type="ARBA" id="ARBA00022490"/>
    </source>
</evidence>
<keyword evidence="9" id="KW-1185">Reference proteome</keyword>
<evidence type="ECO:0000313" key="9">
    <source>
        <dbReference type="Proteomes" id="UP000199169"/>
    </source>
</evidence>
<dbReference type="CDD" id="cd02440">
    <property type="entry name" value="AdoMet_MTases"/>
    <property type="match status" value="1"/>
</dbReference>
<dbReference type="Pfam" id="PF06325">
    <property type="entry name" value="PrmA"/>
    <property type="match status" value="1"/>
</dbReference>
<gene>
    <name evidence="6 8" type="primary">prmA</name>
    <name evidence="8" type="ORF">ACCAA_670109</name>
</gene>
<feature type="binding site" evidence="6">
    <location>
        <position position="239"/>
    </location>
    <ligand>
        <name>S-adenosyl-L-methionine</name>
        <dbReference type="ChEBI" id="CHEBI:59789"/>
    </ligand>
</feature>
<keyword evidence="2 6" id="KW-0963">Cytoplasm</keyword>
<comment type="subcellular location">
    <subcellularLocation>
        <location evidence="6">Cytoplasm</location>
    </subcellularLocation>
</comment>
<comment type="function">
    <text evidence="6">Methylates ribosomal protein L11.</text>
</comment>
<feature type="binding site" evidence="6">
    <location>
        <position position="200"/>
    </location>
    <ligand>
        <name>S-adenosyl-L-methionine</name>
        <dbReference type="ChEBI" id="CHEBI:59789"/>
    </ligand>
</feature>
<dbReference type="PIRSF" id="PIRSF000401">
    <property type="entry name" value="RPL11_MTase"/>
    <property type="match status" value="1"/>
</dbReference>
<dbReference type="Proteomes" id="UP000199169">
    <property type="component" value="Unassembled WGS sequence"/>
</dbReference>
<organism evidence="8 9">
    <name type="scientific">Candidatus Accumulibacter aalborgensis</name>
    <dbReference type="NCBI Taxonomy" id="1860102"/>
    <lineage>
        <taxon>Bacteria</taxon>
        <taxon>Pseudomonadati</taxon>
        <taxon>Pseudomonadota</taxon>
        <taxon>Betaproteobacteria</taxon>
        <taxon>Candidatus Accumulibacter</taxon>
    </lineage>
</organism>
<dbReference type="EMBL" id="FLQX01000146">
    <property type="protein sequence ID" value="SBT09219.1"/>
    <property type="molecule type" value="Genomic_DNA"/>
</dbReference>
<evidence type="ECO:0000313" key="8">
    <source>
        <dbReference type="EMBL" id="SBT09219.1"/>
    </source>
</evidence>
<dbReference type="SUPFAM" id="SSF53335">
    <property type="entry name" value="S-adenosyl-L-methionine-dependent methyltransferases"/>
    <property type="match status" value="1"/>
</dbReference>
<feature type="binding site" evidence="6">
    <location>
        <position position="178"/>
    </location>
    <ligand>
        <name>S-adenosyl-L-methionine</name>
        <dbReference type="ChEBI" id="CHEBI:59789"/>
    </ligand>
</feature>
<dbReference type="NCBIfam" id="TIGR00406">
    <property type="entry name" value="prmA"/>
    <property type="match status" value="1"/>
</dbReference>
<dbReference type="EC" id="2.1.1.-" evidence="6"/>
<evidence type="ECO:0000256" key="1">
    <source>
        <dbReference type="ARBA" id="ARBA00009741"/>
    </source>
</evidence>